<evidence type="ECO:0000313" key="3">
    <source>
        <dbReference type="Proteomes" id="UP000198832"/>
    </source>
</evidence>
<dbReference type="AlphaFoldDB" id="A0A1I1ELA1"/>
<keyword evidence="1" id="KW-0732">Signal</keyword>
<feature type="chain" id="PRO_5011503805" description="Bacterial Ig domain-containing protein" evidence="1">
    <location>
        <begin position="30"/>
        <end position="130"/>
    </location>
</feature>
<dbReference type="RefSeq" id="WP_091120272.1">
    <property type="nucleotide sequence ID" value="NZ_FOLB01000002.1"/>
</dbReference>
<name>A0A1I1ELA1_9ACTN</name>
<gene>
    <name evidence="2" type="ORF">SAMN04487968_102129</name>
</gene>
<feature type="signal peptide" evidence="1">
    <location>
        <begin position="1"/>
        <end position="29"/>
    </location>
</feature>
<accession>A0A1I1ELA1</accession>
<dbReference type="STRING" id="574651.SAMN04487968_102129"/>
<dbReference type="EMBL" id="FOLB01000002">
    <property type="protein sequence ID" value="SFB87861.1"/>
    <property type="molecule type" value="Genomic_DNA"/>
</dbReference>
<evidence type="ECO:0000256" key="1">
    <source>
        <dbReference type="SAM" id="SignalP"/>
    </source>
</evidence>
<reference evidence="2 3" key="1">
    <citation type="submission" date="2016-10" db="EMBL/GenBank/DDBJ databases">
        <authorList>
            <person name="de Groot N.N."/>
        </authorList>
    </citation>
    <scope>NUCLEOTIDE SEQUENCE [LARGE SCALE GENOMIC DNA]</scope>
    <source>
        <strain evidence="2 3">CGMCC 1.7056</strain>
    </source>
</reference>
<evidence type="ECO:0000313" key="2">
    <source>
        <dbReference type="EMBL" id="SFB87861.1"/>
    </source>
</evidence>
<evidence type="ECO:0008006" key="4">
    <source>
        <dbReference type="Google" id="ProtNLM"/>
    </source>
</evidence>
<sequence length="130" mass="13866">MKKVIASLFTATLMAAGLVTVSGGTSANAATSHVYPNTVGTATKVNGPKKVKHGKRVRVRPVVSSAAKGTVTVTIRRGRTLVKRVHVAPGTRVYFRARKSGKYFIKAVYTPAPNTAFKASTSKKKVIRVK</sequence>
<keyword evidence="3" id="KW-1185">Reference proteome</keyword>
<dbReference type="Proteomes" id="UP000198832">
    <property type="component" value="Unassembled WGS sequence"/>
</dbReference>
<protein>
    <recommendedName>
        <fullName evidence="4">Bacterial Ig domain-containing protein</fullName>
    </recommendedName>
</protein>
<proteinExistence type="predicted"/>
<organism evidence="2 3">
    <name type="scientific">Nocardioides terrae</name>
    <dbReference type="NCBI Taxonomy" id="574651"/>
    <lineage>
        <taxon>Bacteria</taxon>
        <taxon>Bacillati</taxon>
        <taxon>Actinomycetota</taxon>
        <taxon>Actinomycetes</taxon>
        <taxon>Propionibacteriales</taxon>
        <taxon>Nocardioidaceae</taxon>
        <taxon>Nocardioides</taxon>
    </lineage>
</organism>